<proteinExistence type="predicted"/>
<dbReference type="InterPro" id="IPR043519">
    <property type="entry name" value="NT_sf"/>
</dbReference>
<dbReference type="Proteomes" id="UP001404845">
    <property type="component" value="Unassembled WGS sequence"/>
</dbReference>
<name>A0ABU9ZEU3_9HYPH</name>
<evidence type="ECO:0000313" key="7">
    <source>
        <dbReference type="EMBL" id="MEN3229676.1"/>
    </source>
</evidence>
<dbReference type="SUPFAM" id="SSF81301">
    <property type="entry name" value="Nucleotidyltransferase"/>
    <property type="match status" value="1"/>
</dbReference>
<evidence type="ECO:0000259" key="6">
    <source>
        <dbReference type="Pfam" id="PF13427"/>
    </source>
</evidence>
<comment type="caution">
    <text evidence="7">The sequence shown here is derived from an EMBL/GenBank/DDBJ whole genome shotgun (WGS) entry which is preliminary data.</text>
</comment>
<evidence type="ECO:0000256" key="1">
    <source>
        <dbReference type="ARBA" id="ARBA00022679"/>
    </source>
</evidence>
<accession>A0ABU9ZEU3</accession>
<keyword evidence="8" id="KW-1185">Reference proteome</keyword>
<reference evidence="7 8" key="1">
    <citation type="journal article" date="2023" name="PLoS ONE">
        <title>Complete genome assembly of Hawai'i environmental nontuberculous mycobacteria reveals unexpected co-isolation with methylobacteria.</title>
        <authorList>
            <person name="Hendrix J."/>
            <person name="Epperson L.E."/>
            <person name="Tong E.I."/>
            <person name="Chan Y.L."/>
            <person name="Hasan N.A."/>
            <person name="Dawrs S.N."/>
            <person name="Norton G.J."/>
            <person name="Virdi R."/>
            <person name="Crooks J.L."/>
            <person name="Chan E.D."/>
            <person name="Honda J.R."/>
            <person name="Strong M."/>
        </authorList>
    </citation>
    <scope>NUCLEOTIDE SEQUENCE [LARGE SCALE GENOMIC DNA]</scope>
    <source>
        <strain evidence="7 8">NJH_HI01</strain>
    </source>
</reference>
<keyword evidence="1" id="KW-0808">Transferase</keyword>
<evidence type="ECO:0000256" key="2">
    <source>
        <dbReference type="ARBA" id="ARBA00035126"/>
    </source>
</evidence>
<dbReference type="Pfam" id="PF13427">
    <property type="entry name" value="AadA_C"/>
    <property type="match status" value="1"/>
</dbReference>
<feature type="domain" description="Polymerase nucleotidyl transferase" evidence="5">
    <location>
        <begin position="32"/>
        <end position="63"/>
    </location>
</feature>
<evidence type="ECO:0000256" key="4">
    <source>
        <dbReference type="ARBA" id="ARBA00048566"/>
    </source>
</evidence>
<organism evidence="7 8">
    <name type="scientific">Methylorubrum rhodesianum</name>
    <dbReference type="NCBI Taxonomy" id="29427"/>
    <lineage>
        <taxon>Bacteria</taxon>
        <taxon>Pseudomonadati</taxon>
        <taxon>Pseudomonadota</taxon>
        <taxon>Alphaproteobacteria</taxon>
        <taxon>Hyphomicrobiales</taxon>
        <taxon>Methylobacteriaceae</taxon>
        <taxon>Methylorubrum</taxon>
    </lineage>
</organism>
<evidence type="ECO:0000313" key="8">
    <source>
        <dbReference type="Proteomes" id="UP001404845"/>
    </source>
</evidence>
<dbReference type="EC" id="2.7.7.47" evidence="2"/>
<dbReference type="Pfam" id="PF01909">
    <property type="entry name" value="NTP_transf_2"/>
    <property type="match status" value="1"/>
</dbReference>
<dbReference type="EMBL" id="JAQYXL010000001">
    <property type="protein sequence ID" value="MEN3229676.1"/>
    <property type="molecule type" value="Genomic_DNA"/>
</dbReference>
<evidence type="ECO:0000259" key="5">
    <source>
        <dbReference type="Pfam" id="PF01909"/>
    </source>
</evidence>
<sequence>MSSRRPPLRVDVARTVDRFLGLMASEGGPTLRGLYLVGSVALGDFRPGRSDIDFVALLDGPVGDIEALARVHAALARAGGPPFDGVYLPIDALRRAPEAGAVVPFSVEGRLRTGEPCREVNPALWRCLARAGRPILGAAPAALGIADDDATLRAHTLADLDEYWRPWIAQGEAALAAKPPDSACDAKTLEWGVLGVSRIVCTLATGRVVSKREGGRFVLDHLSEAHQQAVWDALDARDGALEHVTPAEMRAGLDAMRFLIDGSPGYQAGAHAPTSPDR</sequence>
<dbReference type="InterPro" id="IPR025184">
    <property type="entry name" value="AadA_C"/>
</dbReference>
<feature type="domain" description="Adenylyltransferase AadA C-terminal" evidence="6">
    <location>
        <begin position="193"/>
        <end position="240"/>
    </location>
</feature>
<comment type="catalytic activity">
    <reaction evidence="4">
        <text>streptomycin + ATP = 3''-O-adenylylstreptomycin + diphosphate</text>
        <dbReference type="Rhea" id="RHEA:20245"/>
        <dbReference type="ChEBI" id="CHEBI:30616"/>
        <dbReference type="ChEBI" id="CHEBI:33019"/>
        <dbReference type="ChEBI" id="CHEBI:58007"/>
        <dbReference type="ChEBI" id="CHEBI:58605"/>
        <dbReference type="EC" id="2.7.7.47"/>
    </reaction>
</comment>
<evidence type="ECO:0000256" key="3">
    <source>
        <dbReference type="ARBA" id="ARBA00035252"/>
    </source>
</evidence>
<dbReference type="InterPro" id="IPR002934">
    <property type="entry name" value="Polymerase_NTP_transf_dom"/>
</dbReference>
<dbReference type="CDD" id="cd05403">
    <property type="entry name" value="NT_KNTase_like"/>
    <property type="match status" value="1"/>
</dbReference>
<protein>
    <recommendedName>
        <fullName evidence="3">Aminoglycoside (3'') (9) adenylyltransferase</fullName>
        <ecNumber evidence="2">2.7.7.47</ecNumber>
    </recommendedName>
</protein>
<dbReference type="RefSeq" id="WP_183667932.1">
    <property type="nucleotide sequence ID" value="NZ_JACHOS010000007.1"/>
</dbReference>
<gene>
    <name evidence="7" type="ORF">PUR21_18825</name>
</gene>